<name>A0ABN7BIJ5_9HEMI</name>
<accession>A0ABN7BIJ5</accession>
<keyword evidence="2" id="KW-1185">Reference proteome</keyword>
<reference evidence="1 2" key="1">
    <citation type="submission" date="2023-09" db="EMBL/GenBank/DDBJ databases">
        <title>Nesidiocoris tenuis whole genome shotgun sequence.</title>
        <authorList>
            <person name="Shibata T."/>
            <person name="Shimoda M."/>
            <person name="Kobayashi T."/>
            <person name="Uehara T."/>
        </authorList>
    </citation>
    <scope>NUCLEOTIDE SEQUENCE [LARGE SCALE GENOMIC DNA]</scope>
    <source>
        <strain evidence="1 2">Japan</strain>
    </source>
</reference>
<sequence>MAPDESAKSVTFSEPSQGEKGAFIAKRHLHLLRAEIEVQACEWKLRGLRRGEEAGVDGEVALIVRQAICRPARNNIHAWIRCLRRILYE</sequence>
<organism evidence="1 2">
    <name type="scientific">Nesidiocoris tenuis</name>
    <dbReference type="NCBI Taxonomy" id="355587"/>
    <lineage>
        <taxon>Eukaryota</taxon>
        <taxon>Metazoa</taxon>
        <taxon>Ecdysozoa</taxon>
        <taxon>Arthropoda</taxon>
        <taxon>Hexapoda</taxon>
        <taxon>Insecta</taxon>
        <taxon>Pterygota</taxon>
        <taxon>Neoptera</taxon>
        <taxon>Paraneoptera</taxon>
        <taxon>Hemiptera</taxon>
        <taxon>Heteroptera</taxon>
        <taxon>Panheteroptera</taxon>
        <taxon>Cimicomorpha</taxon>
        <taxon>Miridae</taxon>
        <taxon>Dicyphina</taxon>
        <taxon>Nesidiocoris</taxon>
    </lineage>
</organism>
<proteinExistence type="predicted"/>
<gene>
    <name evidence="1" type="ORF">NTJ_15936</name>
</gene>
<protein>
    <submittedName>
        <fullName evidence="1">Uncharacterized protein</fullName>
    </submittedName>
</protein>
<dbReference type="EMBL" id="AP028923">
    <property type="protein sequence ID" value="BET03118.1"/>
    <property type="molecule type" value="Genomic_DNA"/>
</dbReference>
<dbReference type="Proteomes" id="UP001307889">
    <property type="component" value="Chromosome 15"/>
</dbReference>
<evidence type="ECO:0000313" key="1">
    <source>
        <dbReference type="EMBL" id="BET03118.1"/>
    </source>
</evidence>
<evidence type="ECO:0000313" key="2">
    <source>
        <dbReference type="Proteomes" id="UP001307889"/>
    </source>
</evidence>